<organism evidence="12 13">
    <name type="scientific">Tetraodon nigroviridis</name>
    <name type="common">Spotted green pufferfish</name>
    <name type="synonym">Chelonodon nigroviridis</name>
    <dbReference type="NCBI Taxonomy" id="99883"/>
    <lineage>
        <taxon>Eukaryota</taxon>
        <taxon>Metazoa</taxon>
        <taxon>Chordata</taxon>
        <taxon>Craniata</taxon>
        <taxon>Vertebrata</taxon>
        <taxon>Euteleostomi</taxon>
        <taxon>Actinopterygii</taxon>
        <taxon>Neopterygii</taxon>
        <taxon>Teleostei</taxon>
        <taxon>Neoteleostei</taxon>
        <taxon>Acanthomorphata</taxon>
        <taxon>Eupercaria</taxon>
        <taxon>Tetraodontiformes</taxon>
        <taxon>Tetradontoidea</taxon>
        <taxon>Tetraodontidae</taxon>
        <taxon>Tetraodon</taxon>
    </lineage>
</organism>
<keyword evidence="2" id="KW-0488">Methylation</keyword>
<evidence type="ECO:0000256" key="3">
    <source>
        <dbReference type="ARBA" id="ARBA00022499"/>
    </source>
</evidence>
<feature type="compositionally biased region" description="Basic and acidic residues" evidence="10">
    <location>
        <begin position="1"/>
        <end position="13"/>
    </location>
</feature>
<sequence length="670" mass="72704">GKVKHEPNPSRKERPQKRGGGGGRYEPYGNVHKRYRVFVSNIPYDVKWQALKDLMKEKVGEVTYVKLMDAEGKSRGCAIVEFRTEELMKKAVEKVNKHNFNGRPLKVKEDPDGVIAQREINKSQGVGPQGGHGGMGGMGMDRMGPGPSGSMVNIPPSLLNNPNIPTEVIHGLQAGRIGNTVFVANLDYKVGWKKLKEVFGMAGIVIRTDILEDKDGKSRGMGTVTFDSPLEAVQAVSMFNGQLLFNRVMHVKLDEKSMPKDFGPPERAPVLPRGLSGIGLGLGPGGQPIDASQLNRGGGGMGNMGPGVVGMDGMGFGNMGGRMDNFGGMNNNMDRFGSSGVGRMNGESSGMVWTLRHTGNTSMFSRVFLIVSSLALLEMDRGIGGAFDREFGRNEMGMSRNNFGDSFERGNSMGMDRMNSGMDRLGGNMDRMSGMDRMGMDRMDRVSDLDRLGSGFDRMGSGMDRLGSNMDRLGPGMDRMGSNMDRLGPSGFDRLGPSGMDRMGSSLDFGSQMGMDRMGSTGLDRMSNSFDRIGSTGGLDRFPSGGLDRMSSGMDRMGSGGVGQFDRSSDLDRGFGGNSFRGTGGPGNVRKGCQIFVRNLPFDFTWKNLKDTFNAYGMVQYADIKMENGKSKGCGVVRFDSPETAERVCQTMNGYRLNGREIDVRIDRNA</sequence>
<dbReference type="SUPFAM" id="SSF54928">
    <property type="entry name" value="RNA-binding domain, RBD"/>
    <property type="match status" value="3"/>
</dbReference>
<dbReference type="Ensembl" id="ENSTNIT00000018828.1">
    <property type="protein sequence ID" value="ENSTNIP00000018601.1"/>
    <property type="gene ID" value="ENSTNIG00000015530.1"/>
</dbReference>
<evidence type="ECO:0000256" key="10">
    <source>
        <dbReference type="SAM" id="MobiDB-lite"/>
    </source>
</evidence>
<dbReference type="InterPro" id="IPR000504">
    <property type="entry name" value="RRM_dom"/>
</dbReference>
<dbReference type="PANTHER" id="PTHR23003">
    <property type="entry name" value="RNA RECOGNITION MOTIF RRM DOMAIN CONTAINING PROTEIN"/>
    <property type="match status" value="1"/>
</dbReference>
<evidence type="ECO:0000313" key="12">
    <source>
        <dbReference type="Ensembl" id="ENSTNIP00000018601.1"/>
    </source>
</evidence>
<protein>
    <submittedName>
        <fullName evidence="12">Heterogeneous nuclear ribonucleoprotein M</fullName>
    </submittedName>
</protein>
<feature type="domain" description="RRM" evidence="11">
    <location>
        <begin position="593"/>
        <end position="669"/>
    </location>
</feature>
<dbReference type="AlphaFoldDB" id="H3DDK8"/>
<dbReference type="InParanoid" id="H3DDK8"/>
<name>H3DDK8_TETNG</name>
<evidence type="ECO:0000256" key="4">
    <source>
        <dbReference type="ARBA" id="ARBA00022553"/>
    </source>
</evidence>
<dbReference type="InterPro" id="IPR012677">
    <property type="entry name" value="Nucleotide-bd_a/b_plait_sf"/>
</dbReference>
<keyword evidence="7 9" id="KW-0694">RNA-binding</keyword>
<keyword evidence="5" id="KW-0677">Repeat</keyword>
<feature type="domain" description="RRM" evidence="11">
    <location>
        <begin position="35"/>
        <end position="112"/>
    </location>
</feature>
<dbReference type="PANTHER" id="PTHR23003:SF6">
    <property type="entry name" value="HETEROGENEOUS NUCLEAR RIBONUCLEOPROTEIN M"/>
    <property type="match status" value="1"/>
</dbReference>
<keyword evidence="3" id="KW-1017">Isopeptide bond</keyword>
<dbReference type="FunFam" id="3.30.70.330:FF:000050">
    <property type="entry name" value="heterogeneous nuclear ribonucleoprotein M isoform X2"/>
    <property type="match status" value="1"/>
</dbReference>
<dbReference type="FunFam" id="3.30.70.330:FF:000034">
    <property type="entry name" value="heterogeneous nuclear ribonucleoprotein M isoform X1"/>
    <property type="match status" value="1"/>
</dbReference>
<dbReference type="STRING" id="99883.ENSTNIP00000018601"/>
<evidence type="ECO:0000256" key="9">
    <source>
        <dbReference type="PROSITE-ProRule" id="PRU00176"/>
    </source>
</evidence>
<reference evidence="12" key="3">
    <citation type="submission" date="2025-09" db="UniProtKB">
        <authorList>
            <consortium name="Ensembl"/>
        </authorList>
    </citation>
    <scope>IDENTIFICATION</scope>
</reference>
<reference evidence="12" key="2">
    <citation type="submission" date="2025-08" db="UniProtKB">
        <authorList>
            <consortium name="Ensembl"/>
        </authorList>
    </citation>
    <scope>IDENTIFICATION</scope>
</reference>
<dbReference type="Pfam" id="PF00076">
    <property type="entry name" value="RRM_1"/>
    <property type="match status" value="3"/>
</dbReference>
<keyword evidence="8" id="KW-0539">Nucleus</keyword>
<evidence type="ECO:0000256" key="7">
    <source>
        <dbReference type="ARBA" id="ARBA00022884"/>
    </source>
</evidence>
<dbReference type="InterPro" id="IPR035979">
    <property type="entry name" value="RBD_domain_sf"/>
</dbReference>
<evidence type="ECO:0000256" key="6">
    <source>
        <dbReference type="ARBA" id="ARBA00022843"/>
    </source>
</evidence>
<dbReference type="GO" id="GO:0005634">
    <property type="term" value="C:nucleus"/>
    <property type="evidence" value="ECO:0007669"/>
    <property type="project" value="UniProtKB-SubCell"/>
</dbReference>
<dbReference type="GeneTree" id="ENSGT00940000154595"/>
<proteinExistence type="predicted"/>
<evidence type="ECO:0000313" key="13">
    <source>
        <dbReference type="Proteomes" id="UP000007303"/>
    </source>
</evidence>
<dbReference type="GO" id="GO:0005737">
    <property type="term" value="C:cytoplasm"/>
    <property type="evidence" value="ECO:0007669"/>
    <property type="project" value="TreeGrafter"/>
</dbReference>
<keyword evidence="13" id="KW-1185">Reference proteome</keyword>
<dbReference type="GO" id="GO:0003729">
    <property type="term" value="F:mRNA binding"/>
    <property type="evidence" value="ECO:0007669"/>
    <property type="project" value="TreeGrafter"/>
</dbReference>
<feature type="domain" description="RRM" evidence="11">
    <location>
        <begin position="179"/>
        <end position="256"/>
    </location>
</feature>
<evidence type="ECO:0000256" key="8">
    <source>
        <dbReference type="ARBA" id="ARBA00023242"/>
    </source>
</evidence>
<reference evidence="13" key="1">
    <citation type="journal article" date="2004" name="Nature">
        <title>Genome duplication in the teleost fish Tetraodon nigroviridis reveals the early vertebrate proto-karyotype.</title>
        <authorList>
            <person name="Jaillon O."/>
            <person name="Aury J.-M."/>
            <person name="Brunet F."/>
            <person name="Petit J.-L."/>
            <person name="Stange-Thomann N."/>
            <person name="Mauceli E."/>
            <person name="Bouneau L."/>
            <person name="Fischer C."/>
            <person name="Ozouf-Costaz C."/>
            <person name="Bernot A."/>
            <person name="Nicaud S."/>
            <person name="Jaffe D."/>
            <person name="Fisher S."/>
            <person name="Lutfalla G."/>
            <person name="Dossat C."/>
            <person name="Segurens B."/>
            <person name="Dasilva C."/>
            <person name="Salanoubat M."/>
            <person name="Levy M."/>
            <person name="Boudet N."/>
            <person name="Castellano S."/>
            <person name="Anthouard V."/>
            <person name="Jubin C."/>
            <person name="Castelli V."/>
            <person name="Katinka M."/>
            <person name="Vacherie B."/>
            <person name="Biemont C."/>
            <person name="Skalli Z."/>
            <person name="Cattolico L."/>
            <person name="Poulain J."/>
            <person name="De Berardinis V."/>
            <person name="Cruaud C."/>
            <person name="Duprat S."/>
            <person name="Brottier P."/>
            <person name="Coutanceau J.-P."/>
            <person name="Gouzy J."/>
            <person name="Parra G."/>
            <person name="Lardier G."/>
            <person name="Chapple C."/>
            <person name="McKernan K.J."/>
            <person name="McEwan P."/>
            <person name="Bosak S."/>
            <person name="Kellis M."/>
            <person name="Volff J.-N."/>
            <person name="Guigo R."/>
            <person name="Zody M.C."/>
            <person name="Mesirov J."/>
            <person name="Lindblad-Toh K."/>
            <person name="Birren B."/>
            <person name="Nusbaum C."/>
            <person name="Kahn D."/>
            <person name="Robinson-Rechavi M."/>
            <person name="Laudet V."/>
            <person name="Schachter V."/>
            <person name="Quetier F."/>
            <person name="Saurin W."/>
            <person name="Scarpelli C."/>
            <person name="Wincker P."/>
            <person name="Lander E.S."/>
            <person name="Weissenbach J."/>
            <person name="Roest Crollius H."/>
        </authorList>
    </citation>
    <scope>NUCLEOTIDE SEQUENCE [LARGE SCALE GENOMIC DNA]</scope>
</reference>
<dbReference type="PROSITE" id="PS50102">
    <property type="entry name" value="RRM"/>
    <property type="match status" value="3"/>
</dbReference>
<dbReference type="Gene3D" id="3.30.70.330">
    <property type="match status" value="3"/>
</dbReference>
<evidence type="ECO:0000256" key="5">
    <source>
        <dbReference type="ARBA" id="ARBA00022737"/>
    </source>
</evidence>
<dbReference type="Proteomes" id="UP000007303">
    <property type="component" value="Unassembled WGS sequence"/>
</dbReference>
<dbReference type="SMART" id="SM00360">
    <property type="entry name" value="RRM"/>
    <property type="match status" value="3"/>
</dbReference>
<comment type="subcellular location">
    <subcellularLocation>
        <location evidence="1">Nucleus</location>
    </subcellularLocation>
</comment>
<keyword evidence="6" id="KW-0832">Ubl conjugation</keyword>
<keyword evidence="4" id="KW-0597">Phosphoprotein</keyword>
<evidence type="ECO:0000256" key="2">
    <source>
        <dbReference type="ARBA" id="ARBA00022481"/>
    </source>
</evidence>
<dbReference type="InterPro" id="IPR050374">
    <property type="entry name" value="RRT5_SRSF_SR"/>
</dbReference>
<accession>H3DDK8</accession>
<dbReference type="FunCoup" id="H3DDK8">
    <property type="interactions" value="1770"/>
</dbReference>
<feature type="region of interest" description="Disordered" evidence="10">
    <location>
        <begin position="1"/>
        <end position="27"/>
    </location>
</feature>
<dbReference type="OMA" id="INVRMDK"/>
<dbReference type="FunFam" id="3.30.70.330:FF:000033">
    <property type="entry name" value="heterogeneous nuclear ribonucleoprotein M isoform X1"/>
    <property type="match status" value="1"/>
</dbReference>
<evidence type="ECO:0000256" key="1">
    <source>
        <dbReference type="ARBA" id="ARBA00004123"/>
    </source>
</evidence>
<evidence type="ECO:0000259" key="11">
    <source>
        <dbReference type="PROSITE" id="PS50102"/>
    </source>
</evidence>